<dbReference type="PANTHER" id="PTHR38038:SF1">
    <property type="entry name" value="PENICILLIN-BINDING PROTEIN ACTIVATOR LPOA"/>
    <property type="match status" value="1"/>
</dbReference>
<dbReference type="GO" id="GO:0009252">
    <property type="term" value="P:peptidoglycan biosynthetic process"/>
    <property type="evidence" value="ECO:0007669"/>
    <property type="project" value="UniProtKB-KW"/>
</dbReference>
<evidence type="ECO:0000313" key="10">
    <source>
        <dbReference type="Proteomes" id="UP000179344"/>
    </source>
</evidence>
<feature type="chain" id="PRO_5009225454" description="Penicillin-binding protein activator" evidence="8">
    <location>
        <begin position="29"/>
        <end position="636"/>
    </location>
</feature>
<dbReference type="InterPro" id="IPR011990">
    <property type="entry name" value="TPR-like_helical_dom_sf"/>
</dbReference>
<accession>A0A1F6TCM7</accession>
<evidence type="ECO:0000256" key="1">
    <source>
        <dbReference type="ARBA" id="ARBA00022729"/>
    </source>
</evidence>
<evidence type="ECO:0000256" key="8">
    <source>
        <dbReference type="SAM" id="SignalP"/>
    </source>
</evidence>
<dbReference type="GO" id="GO:0031241">
    <property type="term" value="C:periplasmic side of cell outer membrane"/>
    <property type="evidence" value="ECO:0007669"/>
    <property type="project" value="TreeGrafter"/>
</dbReference>
<dbReference type="InterPro" id="IPR007443">
    <property type="entry name" value="LpoA"/>
</dbReference>
<proteinExistence type="predicted"/>
<dbReference type="PANTHER" id="PTHR38038">
    <property type="entry name" value="PENICILLIN-BINDING PROTEIN ACTIVATOR LPOA"/>
    <property type="match status" value="1"/>
</dbReference>
<comment type="caution">
    <text evidence="9">The sequence shown here is derived from an EMBL/GenBank/DDBJ whole genome shotgun (WGS) entry which is preliminary data.</text>
</comment>
<dbReference type="InterPro" id="IPR028082">
    <property type="entry name" value="Peripla_BP_I"/>
</dbReference>
<keyword evidence="5" id="KW-0564">Palmitate</keyword>
<name>A0A1F6TCM7_9PROT</name>
<dbReference type="PROSITE" id="PS51257">
    <property type="entry name" value="PROKAR_LIPOPROTEIN"/>
    <property type="match status" value="1"/>
</dbReference>
<keyword evidence="3" id="KW-0573">Peptidoglycan synthesis</keyword>
<evidence type="ECO:0000313" key="9">
    <source>
        <dbReference type="EMBL" id="OGI42893.1"/>
    </source>
</evidence>
<dbReference type="GO" id="GO:0030234">
    <property type="term" value="F:enzyme regulator activity"/>
    <property type="evidence" value="ECO:0007669"/>
    <property type="project" value="TreeGrafter"/>
</dbReference>
<evidence type="ECO:0000256" key="2">
    <source>
        <dbReference type="ARBA" id="ARBA00022960"/>
    </source>
</evidence>
<dbReference type="Gene3D" id="1.25.40.650">
    <property type="match status" value="1"/>
</dbReference>
<keyword evidence="2" id="KW-0133">Cell shape</keyword>
<keyword evidence="1 8" id="KW-0732">Signal</keyword>
<reference evidence="9 10" key="1">
    <citation type="journal article" date="2016" name="Nat. Commun.">
        <title>Thousands of microbial genomes shed light on interconnected biogeochemical processes in an aquifer system.</title>
        <authorList>
            <person name="Anantharaman K."/>
            <person name="Brown C.T."/>
            <person name="Hug L.A."/>
            <person name="Sharon I."/>
            <person name="Castelle C.J."/>
            <person name="Probst A.J."/>
            <person name="Thomas B.C."/>
            <person name="Singh A."/>
            <person name="Wilkins M.J."/>
            <person name="Karaoz U."/>
            <person name="Brodie E.L."/>
            <person name="Williams K.H."/>
            <person name="Hubbard S.S."/>
            <person name="Banfield J.F."/>
        </authorList>
    </citation>
    <scope>NUCLEOTIDE SEQUENCE [LARGE SCALE GENOMIC DNA]</scope>
</reference>
<dbReference type="Gene3D" id="1.25.40.10">
    <property type="entry name" value="Tetratricopeptide repeat domain"/>
    <property type="match status" value="1"/>
</dbReference>
<evidence type="ECO:0000256" key="5">
    <source>
        <dbReference type="ARBA" id="ARBA00023139"/>
    </source>
</evidence>
<dbReference type="CDD" id="cd06339">
    <property type="entry name" value="PBP1_YraM_LppC_lipoprotein-like"/>
    <property type="match status" value="1"/>
</dbReference>
<keyword evidence="7" id="KW-0449">Lipoprotein</keyword>
<keyword evidence="4" id="KW-0472">Membrane</keyword>
<evidence type="ECO:0000256" key="3">
    <source>
        <dbReference type="ARBA" id="ARBA00022984"/>
    </source>
</evidence>
<dbReference type="Gene3D" id="3.40.50.2300">
    <property type="match status" value="2"/>
</dbReference>
<dbReference type="SUPFAM" id="SSF53822">
    <property type="entry name" value="Periplasmic binding protein-like I"/>
    <property type="match status" value="1"/>
</dbReference>
<organism evidence="9 10">
    <name type="scientific">Candidatus Muproteobacteria bacterium RBG_16_65_31</name>
    <dbReference type="NCBI Taxonomy" id="1817759"/>
    <lineage>
        <taxon>Bacteria</taxon>
        <taxon>Pseudomonadati</taxon>
        <taxon>Pseudomonadota</taxon>
        <taxon>Candidatus Muproteobacteria</taxon>
    </lineage>
</organism>
<keyword evidence="6" id="KW-0998">Cell outer membrane</keyword>
<evidence type="ECO:0000256" key="6">
    <source>
        <dbReference type="ARBA" id="ARBA00023237"/>
    </source>
</evidence>
<dbReference type="Pfam" id="PF04348">
    <property type="entry name" value="LppC"/>
    <property type="match status" value="1"/>
</dbReference>
<sequence length="636" mass="70090">MLLRSRRAAGALLLIAVALAGCETARFAAPTLEPASTEIAERAELAGEYVLAAREYERLAETARAPQKQGLLLRAADNLLKGGQLHKAREVIATIVTAGLDPAVNARKRILEARLAALEGEPEKAIRQLDGVQRMRRLDPSLLAEIHQARAQAELALDNPAGALRNLITREQYIVGKEAVAANRAQVWNILDSLSRTRLKTELNATRDPALSGWLELALVAVENAGKPDALEDALARWRKAYPNHPAGESRPTAFAGRAPRLIGRIQRIALLLPLTSGYKHAAAAVRDGFLAMDAANRDPDKPKVQVYDIGADPAQAPAFYAQAVNDGAQVIVGPLGREATDSVVRKADLGVPTLLLSHAEEGDATGYLIQFGLPPEQEARQAAERAYLDGHRRAAVLYPLTSWGERMMLAFTGHWQRLGGVVLASQSYLEEQNDFSEPIRLLLNIVQSEERKALLEAQLRQRLQFEPRPRQDIDFIFLAADARRGRLIKPQINYNRAARVPVYATSHIYAGKSDPAHDADLDGVLFGDMPWMLVGEGKIAELRRSLQRDWPHAYTDLDRLFALGMDSYAILPHLNRIRQESAARFSGVTSGLRLDRDGRLQRQLLWARFRRGVPRLLDGILKPGGRLEVELGPEG</sequence>
<dbReference type="AlphaFoldDB" id="A0A1F6TCM7"/>
<evidence type="ECO:0008006" key="11">
    <source>
        <dbReference type="Google" id="ProtNLM"/>
    </source>
</evidence>
<gene>
    <name evidence="9" type="ORF">A2V92_01750</name>
</gene>
<evidence type="ECO:0000256" key="4">
    <source>
        <dbReference type="ARBA" id="ARBA00023136"/>
    </source>
</evidence>
<dbReference type="EMBL" id="MFST01000136">
    <property type="protein sequence ID" value="OGI42893.1"/>
    <property type="molecule type" value="Genomic_DNA"/>
</dbReference>
<protein>
    <recommendedName>
        <fullName evidence="11">Penicillin-binding protein activator</fullName>
    </recommendedName>
</protein>
<dbReference type="Proteomes" id="UP000179344">
    <property type="component" value="Unassembled WGS sequence"/>
</dbReference>
<feature type="signal peptide" evidence="8">
    <location>
        <begin position="1"/>
        <end position="28"/>
    </location>
</feature>
<dbReference type="GO" id="GO:0008360">
    <property type="term" value="P:regulation of cell shape"/>
    <property type="evidence" value="ECO:0007669"/>
    <property type="project" value="UniProtKB-KW"/>
</dbReference>
<evidence type="ECO:0000256" key="7">
    <source>
        <dbReference type="ARBA" id="ARBA00023288"/>
    </source>
</evidence>